<feature type="compositionally biased region" description="Basic and acidic residues" evidence="1">
    <location>
        <begin position="243"/>
        <end position="252"/>
    </location>
</feature>
<evidence type="ECO:0000256" key="1">
    <source>
        <dbReference type="SAM" id="MobiDB-lite"/>
    </source>
</evidence>
<feature type="region of interest" description="Disordered" evidence="1">
    <location>
        <begin position="243"/>
        <end position="269"/>
    </location>
</feature>
<organism evidence="3 4">
    <name type="scientific">Arthrobacter hankyongi</name>
    <dbReference type="NCBI Taxonomy" id="2904801"/>
    <lineage>
        <taxon>Bacteria</taxon>
        <taxon>Bacillati</taxon>
        <taxon>Actinomycetota</taxon>
        <taxon>Actinomycetes</taxon>
        <taxon>Micrococcales</taxon>
        <taxon>Micrococcaceae</taxon>
        <taxon>Arthrobacter</taxon>
    </lineage>
</organism>
<evidence type="ECO:0000259" key="2">
    <source>
        <dbReference type="SMART" id="SM01043"/>
    </source>
</evidence>
<dbReference type="InterPro" id="IPR005158">
    <property type="entry name" value="BTAD"/>
</dbReference>
<dbReference type="Proteomes" id="UP001165368">
    <property type="component" value="Unassembled WGS sequence"/>
</dbReference>
<dbReference type="InterPro" id="IPR051677">
    <property type="entry name" value="AfsR-DnrI-RedD_regulator"/>
</dbReference>
<dbReference type="PANTHER" id="PTHR35807">
    <property type="entry name" value="TRANSCRIPTIONAL REGULATOR REDD-RELATED"/>
    <property type="match status" value="1"/>
</dbReference>
<proteinExistence type="predicted"/>
<evidence type="ECO:0000313" key="4">
    <source>
        <dbReference type="Proteomes" id="UP001165368"/>
    </source>
</evidence>
<reference evidence="3" key="1">
    <citation type="submission" date="2022-01" db="EMBL/GenBank/DDBJ databases">
        <authorList>
            <person name="Jo J.-H."/>
            <person name="Im W.-T."/>
        </authorList>
    </citation>
    <scope>NUCLEOTIDE SEQUENCE</scope>
    <source>
        <strain evidence="3">I2-34</strain>
    </source>
</reference>
<comment type="caution">
    <text evidence="3">The sequence shown here is derived from an EMBL/GenBank/DDBJ whole genome shotgun (WGS) entry which is preliminary data.</text>
</comment>
<dbReference type="Gene3D" id="1.25.40.10">
    <property type="entry name" value="Tetratricopeptide repeat domain"/>
    <property type="match status" value="1"/>
</dbReference>
<dbReference type="SUPFAM" id="SSF48452">
    <property type="entry name" value="TPR-like"/>
    <property type="match status" value="1"/>
</dbReference>
<accession>A0ABS9L7L5</accession>
<dbReference type="Pfam" id="PF03704">
    <property type="entry name" value="BTAD"/>
    <property type="match status" value="1"/>
</dbReference>
<evidence type="ECO:0000313" key="3">
    <source>
        <dbReference type="EMBL" id="MCG2622659.1"/>
    </source>
</evidence>
<dbReference type="SMART" id="SM01043">
    <property type="entry name" value="BTAD"/>
    <property type="match status" value="1"/>
</dbReference>
<dbReference type="RefSeq" id="WP_237821186.1">
    <property type="nucleotide sequence ID" value="NZ_JAKLTQ010000008.1"/>
</dbReference>
<dbReference type="InterPro" id="IPR011990">
    <property type="entry name" value="TPR-like_helical_dom_sf"/>
</dbReference>
<dbReference type="EMBL" id="JAKLTQ010000008">
    <property type="protein sequence ID" value="MCG2622659.1"/>
    <property type="molecule type" value="Genomic_DNA"/>
</dbReference>
<feature type="domain" description="Bacterial transcriptional activator" evidence="2">
    <location>
        <begin position="95"/>
        <end position="236"/>
    </location>
</feature>
<feature type="compositionally biased region" description="Low complexity" evidence="1">
    <location>
        <begin position="258"/>
        <end position="269"/>
    </location>
</feature>
<gene>
    <name evidence="3" type="ORF">LVY72_12155</name>
</gene>
<sequence length="269" mass="30090">MSVNRNWEVHLLGGWHLFHNRHPVKVTIRQQRLIAVLALYGSQPRSFLAGTLWPNSSEKQATGSLRESIWMVSHQLPGLLVEGRDPLALSASVTVDVHTVRRRAAELDRSPGNRGDQRSAEMLDALRNAELLPGWYEDWVTVEQERWNQLRLTALERLATRFLEHGETGQAVEAAACAIAIEPLRESAQRLLLEAHLAEGNYAQALRNYDAFSSRLWDEFGVEPSAKISELISPLRLERGSRRQDAAPEHGFEGAGAAGRLRFGGLPAR</sequence>
<keyword evidence="4" id="KW-1185">Reference proteome</keyword>
<protein>
    <submittedName>
        <fullName evidence="3">Transcriptional regulator</fullName>
    </submittedName>
</protein>
<name>A0ABS9L7L5_9MICC</name>